<keyword evidence="7" id="KW-0472">Membrane</keyword>
<feature type="region of interest" description="Disordered" evidence="6">
    <location>
        <begin position="354"/>
        <end position="422"/>
    </location>
</feature>
<evidence type="ECO:0000256" key="3">
    <source>
        <dbReference type="ARBA" id="ARBA00022777"/>
    </source>
</evidence>
<dbReference type="InterPro" id="IPR008271">
    <property type="entry name" value="Ser/Thr_kinase_AS"/>
</dbReference>
<feature type="compositionally biased region" description="Low complexity" evidence="6">
    <location>
        <begin position="396"/>
        <end position="412"/>
    </location>
</feature>
<feature type="compositionally biased region" description="Polar residues" evidence="6">
    <location>
        <begin position="413"/>
        <end position="422"/>
    </location>
</feature>
<keyword evidence="10" id="KW-1185">Reference proteome</keyword>
<keyword evidence="7" id="KW-1133">Transmembrane helix</keyword>
<name>A0A101US91_9ACTN</name>
<dbReference type="Proteomes" id="UP000053260">
    <property type="component" value="Unassembled WGS sequence"/>
</dbReference>
<dbReference type="GO" id="GO:0005524">
    <property type="term" value="F:ATP binding"/>
    <property type="evidence" value="ECO:0007669"/>
    <property type="project" value="UniProtKB-UniRule"/>
</dbReference>
<keyword evidence="1" id="KW-0808">Transferase</keyword>
<feature type="compositionally biased region" description="Polar residues" evidence="6">
    <location>
        <begin position="368"/>
        <end position="395"/>
    </location>
</feature>
<evidence type="ECO:0000256" key="6">
    <source>
        <dbReference type="SAM" id="MobiDB-lite"/>
    </source>
</evidence>
<comment type="caution">
    <text evidence="9">The sequence shown here is derived from an EMBL/GenBank/DDBJ whole genome shotgun (WGS) entry which is preliminary data.</text>
</comment>
<gene>
    <name evidence="9" type="ORF">AQJ91_38550</name>
</gene>
<dbReference type="InterPro" id="IPR011009">
    <property type="entry name" value="Kinase-like_dom_sf"/>
</dbReference>
<feature type="compositionally biased region" description="Low complexity" evidence="6">
    <location>
        <begin position="354"/>
        <end position="367"/>
    </location>
</feature>
<sequence>MRAVDHQGEAIVSSRVQSLQQGDPQRVGPYRVVGRLGSGGMGTVYAALSGAGERMAVKVVHPAQAAADEFRARFRREVHLSQRVAGACLVPVLDADPDAPSPWLATAFVPGPTLDRYVAASGPLAGARLYTLAAGTAAALSAVHEAGVVHRDVKPQNVILAPSGPMVLDFGIAHALDGTSVTRTGVMTGTPGWISPEHYRTGTVGPEGDVFAWGALVAYAATGRLPFGSGAADAVAFRVLSAEPDLDGMGDDLRQLVDRALSKEPSSRPAASELAQVCGELLASQTTAVTGPADLPQPTLIADLVGLNWDLPSDEPIWPAPSKRTGRTRLYLAVVAAAAVVGSLGGVLVATQSSTAAGGPASAPGGQRTSAAGLTPAAQHTASPETGPALTTSDVPASSSPSPRSSAAPSPAYTRSDSTQPTVEEWAAARVPATQAEKAAAQRLREGAAPVLQGQQYMGDEVTVTFNPSAQTMFVTFGPGIYPEGQSYQDDAGWTDIVRGLMFGSCAEAQQDFHDDITWPYGRAAVVYRESMASPLIANFREVTHTDSCRV</sequence>
<evidence type="ECO:0000256" key="4">
    <source>
        <dbReference type="ARBA" id="ARBA00022840"/>
    </source>
</evidence>
<evidence type="ECO:0000256" key="7">
    <source>
        <dbReference type="SAM" id="Phobius"/>
    </source>
</evidence>
<dbReference type="Gene3D" id="3.30.200.20">
    <property type="entry name" value="Phosphorylase Kinase, domain 1"/>
    <property type="match status" value="1"/>
</dbReference>
<keyword evidence="9" id="KW-0723">Serine/threonine-protein kinase</keyword>
<feature type="binding site" evidence="5">
    <location>
        <position position="58"/>
    </location>
    <ligand>
        <name>ATP</name>
        <dbReference type="ChEBI" id="CHEBI:30616"/>
    </ligand>
</feature>
<evidence type="ECO:0000256" key="1">
    <source>
        <dbReference type="ARBA" id="ARBA00022679"/>
    </source>
</evidence>
<keyword evidence="4 5" id="KW-0067">ATP-binding</keyword>
<dbReference type="PROSITE" id="PS00108">
    <property type="entry name" value="PROTEIN_KINASE_ST"/>
    <property type="match status" value="1"/>
</dbReference>
<feature type="transmembrane region" description="Helical" evidence="7">
    <location>
        <begin position="330"/>
        <end position="350"/>
    </location>
</feature>
<evidence type="ECO:0000259" key="8">
    <source>
        <dbReference type="PROSITE" id="PS50011"/>
    </source>
</evidence>
<evidence type="ECO:0000313" key="10">
    <source>
        <dbReference type="Proteomes" id="UP000053260"/>
    </source>
</evidence>
<dbReference type="PANTHER" id="PTHR43289:SF34">
    <property type="entry name" value="SERINE_THREONINE-PROTEIN KINASE YBDM-RELATED"/>
    <property type="match status" value="1"/>
</dbReference>
<proteinExistence type="predicted"/>
<dbReference type="AlphaFoldDB" id="A0A101US91"/>
<keyword evidence="7" id="KW-0812">Transmembrane</keyword>
<dbReference type="STRING" id="909626.AQJ91_38550"/>
<keyword evidence="3 9" id="KW-0418">Kinase</keyword>
<dbReference type="InterPro" id="IPR000719">
    <property type="entry name" value="Prot_kinase_dom"/>
</dbReference>
<dbReference type="CDD" id="cd14014">
    <property type="entry name" value="STKc_PknB_like"/>
    <property type="match status" value="1"/>
</dbReference>
<dbReference type="SUPFAM" id="SSF56112">
    <property type="entry name" value="Protein kinase-like (PK-like)"/>
    <property type="match status" value="1"/>
</dbReference>
<dbReference type="GO" id="GO:0004674">
    <property type="term" value="F:protein serine/threonine kinase activity"/>
    <property type="evidence" value="ECO:0007669"/>
    <property type="project" value="UniProtKB-KW"/>
</dbReference>
<protein>
    <submittedName>
        <fullName evidence="9">Serine/threonine protein kinase</fullName>
    </submittedName>
</protein>
<dbReference type="PROSITE" id="PS50011">
    <property type="entry name" value="PROTEIN_KINASE_DOM"/>
    <property type="match status" value="1"/>
</dbReference>
<evidence type="ECO:0000256" key="5">
    <source>
        <dbReference type="PROSITE-ProRule" id="PRU10141"/>
    </source>
</evidence>
<evidence type="ECO:0000313" key="9">
    <source>
        <dbReference type="EMBL" id="KUO15923.1"/>
    </source>
</evidence>
<dbReference type="PANTHER" id="PTHR43289">
    <property type="entry name" value="MITOGEN-ACTIVATED PROTEIN KINASE KINASE KINASE 20-RELATED"/>
    <property type="match status" value="1"/>
</dbReference>
<accession>A0A101US91</accession>
<keyword evidence="2 5" id="KW-0547">Nucleotide-binding</keyword>
<feature type="domain" description="Protein kinase" evidence="8">
    <location>
        <begin position="30"/>
        <end position="282"/>
    </location>
</feature>
<dbReference type="OrthoDB" id="9762169at2"/>
<dbReference type="Gene3D" id="1.10.510.10">
    <property type="entry name" value="Transferase(Phosphotransferase) domain 1"/>
    <property type="match status" value="1"/>
</dbReference>
<reference evidence="9 10" key="1">
    <citation type="submission" date="2015-10" db="EMBL/GenBank/DDBJ databases">
        <title>Draft genome sequence of Streptomyces sp. RV15, isolated from a marine sponge.</title>
        <authorList>
            <person name="Ruckert C."/>
            <person name="Abdelmohsen U.R."/>
            <person name="Winkler A."/>
            <person name="Hentschel U."/>
            <person name="Kalinowski J."/>
            <person name="Kampfer P."/>
            <person name="Glaeser S."/>
        </authorList>
    </citation>
    <scope>NUCLEOTIDE SEQUENCE [LARGE SCALE GENOMIC DNA]</scope>
    <source>
        <strain evidence="9 10">RV15</strain>
    </source>
</reference>
<evidence type="ECO:0000256" key="2">
    <source>
        <dbReference type="ARBA" id="ARBA00022741"/>
    </source>
</evidence>
<dbReference type="SMART" id="SM00220">
    <property type="entry name" value="S_TKc"/>
    <property type="match status" value="1"/>
</dbReference>
<dbReference type="InterPro" id="IPR017441">
    <property type="entry name" value="Protein_kinase_ATP_BS"/>
</dbReference>
<dbReference type="EMBL" id="LMXB01000098">
    <property type="protein sequence ID" value="KUO15923.1"/>
    <property type="molecule type" value="Genomic_DNA"/>
</dbReference>
<organism evidence="9 10">
    <name type="scientific">Streptomyces dysideae</name>
    <dbReference type="NCBI Taxonomy" id="909626"/>
    <lineage>
        <taxon>Bacteria</taxon>
        <taxon>Bacillati</taxon>
        <taxon>Actinomycetota</taxon>
        <taxon>Actinomycetes</taxon>
        <taxon>Kitasatosporales</taxon>
        <taxon>Streptomycetaceae</taxon>
        <taxon>Streptomyces</taxon>
    </lineage>
</organism>
<dbReference type="PROSITE" id="PS00107">
    <property type="entry name" value="PROTEIN_KINASE_ATP"/>
    <property type="match status" value="1"/>
</dbReference>
<dbReference type="Pfam" id="PF00069">
    <property type="entry name" value="Pkinase"/>
    <property type="match status" value="1"/>
</dbReference>